<keyword evidence="2" id="KW-1185">Reference proteome</keyword>
<proteinExistence type="predicted"/>
<name>A0AC60PX22_IXOPE</name>
<sequence length="691" mass="76849">MVEVRGTVVVNLDLRNRLLPTPSNMTSASGTPPEGGASGSTPPPVQTQPLVLAKPRDPGLFTGTDKQEVEEWLDLYERVSAHNRWDNTVMLANIPFYLKHTALTWFQTHKEELTSWDRCKSKEEDLFDHPTGRKLTAKRKLASRVKTSTETYVTYIQDVLALCCKANPEMSQLDRIANILERIADDALQLLIIKDCTTVEDVLNECRRFEAEKSRGIAHKFERLPNTPSTSSYKDTDTTSTKITKIVRRELEAMMPSETVAPSSDLATNVVSISVVQSVVRKELDRLYDSSQRPWYRTPPEAHAHGADCCSLGSPAATPGLTLANNRFAISLLHGLPTSTETNIFFSPYSISVALGMAFAGARGETREDLFQGFGFARSDIDEDVVLEAYASHTRRLRSLRSNSTLDAAIGAAIHERISLLSSFENVLNNSFGADLLKVDFINGAQAAVDIISAWVHGKTRGKINLLFGEPLETITQLVLLNALCFKGTWDTVFDQRLTTKKPFMNACSTPTEVDTMRGEVYVRHKSFPLLGVDIAEIPYRGMDYSMTILLPTRIDGAEVLKRNITEHLLQDLLKQLVEQQVTVYLPKFKLETEYLLKDHLKKLGINRIFGSGADFSGITHDANLVVSDVVHKTVLEVHEAGTEAAGATGVIIVAESLVESVEFRVDHPFIFFIRNTQTKDILFVGQVNHL</sequence>
<accession>A0AC60PX22</accession>
<evidence type="ECO:0000313" key="2">
    <source>
        <dbReference type="Proteomes" id="UP000805193"/>
    </source>
</evidence>
<dbReference type="Proteomes" id="UP000805193">
    <property type="component" value="Unassembled WGS sequence"/>
</dbReference>
<reference evidence="1 2" key="1">
    <citation type="journal article" date="2020" name="Cell">
        <title>Large-Scale Comparative Analyses of Tick Genomes Elucidate Their Genetic Diversity and Vector Capacities.</title>
        <authorList>
            <consortium name="Tick Genome and Microbiome Consortium (TIGMIC)"/>
            <person name="Jia N."/>
            <person name="Wang J."/>
            <person name="Shi W."/>
            <person name="Du L."/>
            <person name="Sun Y."/>
            <person name="Zhan W."/>
            <person name="Jiang J.F."/>
            <person name="Wang Q."/>
            <person name="Zhang B."/>
            <person name="Ji P."/>
            <person name="Bell-Sakyi L."/>
            <person name="Cui X.M."/>
            <person name="Yuan T.T."/>
            <person name="Jiang B.G."/>
            <person name="Yang W.F."/>
            <person name="Lam T.T."/>
            <person name="Chang Q.C."/>
            <person name="Ding S.J."/>
            <person name="Wang X.J."/>
            <person name="Zhu J.G."/>
            <person name="Ruan X.D."/>
            <person name="Zhao L."/>
            <person name="Wei J.T."/>
            <person name="Ye R.Z."/>
            <person name="Que T.C."/>
            <person name="Du C.H."/>
            <person name="Zhou Y.H."/>
            <person name="Cheng J.X."/>
            <person name="Dai P.F."/>
            <person name="Guo W.B."/>
            <person name="Han X.H."/>
            <person name="Huang E.J."/>
            <person name="Li L.F."/>
            <person name="Wei W."/>
            <person name="Gao Y.C."/>
            <person name="Liu J.Z."/>
            <person name="Shao H.Z."/>
            <person name="Wang X."/>
            <person name="Wang C.C."/>
            <person name="Yang T.C."/>
            <person name="Huo Q.B."/>
            <person name="Li W."/>
            <person name="Chen H.Y."/>
            <person name="Chen S.E."/>
            <person name="Zhou L.G."/>
            <person name="Ni X.B."/>
            <person name="Tian J.H."/>
            <person name="Sheng Y."/>
            <person name="Liu T."/>
            <person name="Pan Y.S."/>
            <person name="Xia L.Y."/>
            <person name="Li J."/>
            <person name="Zhao F."/>
            <person name="Cao W.C."/>
        </authorList>
    </citation>
    <scope>NUCLEOTIDE SEQUENCE [LARGE SCALE GENOMIC DNA]</scope>
    <source>
        <strain evidence="1">Iper-2018</strain>
    </source>
</reference>
<organism evidence="1 2">
    <name type="scientific">Ixodes persulcatus</name>
    <name type="common">Taiga tick</name>
    <dbReference type="NCBI Taxonomy" id="34615"/>
    <lineage>
        <taxon>Eukaryota</taxon>
        <taxon>Metazoa</taxon>
        <taxon>Ecdysozoa</taxon>
        <taxon>Arthropoda</taxon>
        <taxon>Chelicerata</taxon>
        <taxon>Arachnida</taxon>
        <taxon>Acari</taxon>
        <taxon>Parasitiformes</taxon>
        <taxon>Ixodida</taxon>
        <taxon>Ixodoidea</taxon>
        <taxon>Ixodidae</taxon>
        <taxon>Ixodinae</taxon>
        <taxon>Ixodes</taxon>
    </lineage>
</organism>
<comment type="caution">
    <text evidence="1">The sequence shown here is derived from an EMBL/GenBank/DDBJ whole genome shotgun (WGS) entry which is preliminary data.</text>
</comment>
<protein>
    <submittedName>
        <fullName evidence="1">Uncharacterized protein</fullName>
    </submittedName>
</protein>
<evidence type="ECO:0000313" key="1">
    <source>
        <dbReference type="EMBL" id="KAG0425640.1"/>
    </source>
</evidence>
<dbReference type="EMBL" id="JABSTQ010009814">
    <property type="protein sequence ID" value="KAG0425640.1"/>
    <property type="molecule type" value="Genomic_DNA"/>
</dbReference>
<gene>
    <name evidence="1" type="ORF">HPB47_027193</name>
</gene>